<evidence type="ECO:0000256" key="4">
    <source>
        <dbReference type="ARBA" id="ARBA00022468"/>
    </source>
</evidence>
<evidence type="ECO:0000259" key="18">
    <source>
        <dbReference type="PROSITE" id="PS50003"/>
    </source>
</evidence>
<reference evidence="21" key="1">
    <citation type="submission" date="2025-08" db="UniProtKB">
        <authorList>
            <consortium name="RefSeq"/>
        </authorList>
    </citation>
    <scope>IDENTIFICATION</scope>
    <source>
        <strain evidence="21">J_2021</strain>
        <tissue evidence="21">Erythrocytes</tissue>
    </source>
</reference>
<dbReference type="CTD" id="108696338"/>
<dbReference type="PANTHER" id="PTHR15228">
    <property type="entry name" value="SPERMATHECAL PHYSIOLOGY VARIANT"/>
    <property type="match status" value="1"/>
</dbReference>
<dbReference type="FunFam" id="1.10.555.10:FF:000015">
    <property type="entry name" value="rho GTPase-activating protein 25 isoform X1"/>
    <property type="match status" value="1"/>
</dbReference>
<dbReference type="GO" id="GO:0007165">
    <property type="term" value="P:signal transduction"/>
    <property type="evidence" value="ECO:0007669"/>
    <property type="project" value="InterPro"/>
</dbReference>
<keyword evidence="20" id="KW-1185">Reference proteome</keyword>
<keyword evidence="11" id="KW-0206">Cytoskeleton</keyword>
<dbReference type="GO" id="GO:0005096">
    <property type="term" value="F:GTPase activator activity"/>
    <property type="evidence" value="ECO:0000318"/>
    <property type="project" value="GO_Central"/>
</dbReference>
<sequence length="623" mass="70704">MGENRGPNPVQTLFPIQKVQTLKSGWLKKRRNIMKNWQHRWFVLRGQELRYYKDKEEGKLQGCIPLLGFQVLEVNSQSEETNRYLFEIVPGDKVTVNHETFLLMANSHHEMEDWVRAIRKVIWAPFGGAVFGQRLEEAVNLETSHAPLVVEQCVDFIRENGLQEEGLFRLPGQATLVKELQDAFDSGAKPTFDKNTDVHTVASLLKLYLRELPEPVIPFSRYQDFLRCAHTLSRDQEEGTQEICILIKGLPPVNYNLLKYICSFLDEVQSHSDTNKMSVQNLATVFAPNILRPKLQDPIALIEGASLIQHLMTILIRENQRIFQAVSSDSPARESVQQIDTTQCIQDAGTAKFQSLEPILYGNHEQTRAKSQIFANWKASFMLSSSKSVFSSCDSSNQPPSGSWLQNGFSSLRSQREKDSAKAQRLSSYDNVPSCLPSLPSSNWSSFSNVSLNDSLASCQACDGSQVSQGSGSAWHLSLSESERRTLPLASSIERLELCVSSSGQSDTTLTSDSGEVWNTCHRMVTELKEQLAKQQVEYENKMTSLERSRAEVLVQVRSLQDKLEQEKNRCTLLEIKLRNSERGREDAEFRNTVLQKEMEEFFQTLGNLSQNRTSKYPNKDYI</sequence>
<name>A0A8J1L6A1_XENLA</name>
<comment type="subcellular location">
    <subcellularLocation>
        <location evidence="2">Cell junction</location>
    </subcellularLocation>
    <subcellularLocation>
        <location evidence="3">Cell projection</location>
    </subcellularLocation>
    <subcellularLocation>
        <location evidence="1">Cytoplasm</location>
        <location evidence="1">Cytoskeleton</location>
    </subcellularLocation>
</comment>
<keyword evidence="4" id="KW-0343">GTPase activation</keyword>
<keyword evidence="5" id="KW-0217">Developmental protein</keyword>
<dbReference type="PANTHER" id="PTHR15228:SF22">
    <property type="entry name" value="RHO GTPASE-ACTIVATING PROTEIN 22"/>
    <property type="match status" value="1"/>
</dbReference>
<dbReference type="PROSITE" id="PS50238">
    <property type="entry name" value="RHOGAP"/>
    <property type="match status" value="1"/>
</dbReference>
<gene>
    <name evidence="21" type="primary">arhgap22.L</name>
</gene>
<evidence type="ECO:0000256" key="2">
    <source>
        <dbReference type="ARBA" id="ARBA00004282"/>
    </source>
</evidence>
<feature type="domain" description="Rho-GAP" evidence="19">
    <location>
        <begin position="133"/>
        <end position="323"/>
    </location>
</feature>
<keyword evidence="6" id="KW-0963">Cytoplasm</keyword>
<dbReference type="InterPro" id="IPR000198">
    <property type="entry name" value="RhoGAP_dom"/>
</dbReference>
<protein>
    <recommendedName>
        <fullName evidence="15">Rho GTPase-activating protein 24</fullName>
    </recommendedName>
    <alternativeName>
        <fullName evidence="16">Rho-type GTPase-activating protein 24</fullName>
    </alternativeName>
</protein>
<dbReference type="GO" id="GO:0099175">
    <property type="term" value="P:regulation of postsynapse organization"/>
    <property type="evidence" value="ECO:0000318"/>
    <property type="project" value="GO_Central"/>
</dbReference>
<dbReference type="Pfam" id="PF00620">
    <property type="entry name" value="RhoGAP"/>
    <property type="match status" value="1"/>
</dbReference>
<evidence type="ECO:0000256" key="11">
    <source>
        <dbReference type="ARBA" id="ARBA00023212"/>
    </source>
</evidence>
<dbReference type="Proteomes" id="UP000186698">
    <property type="component" value="Chromosome 7L"/>
</dbReference>
<dbReference type="InterPro" id="IPR001849">
    <property type="entry name" value="PH_domain"/>
</dbReference>
<evidence type="ECO:0000256" key="5">
    <source>
        <dbReference type="ARBA" id="ARBA00022473"/>
    </source>
</evidence>
<dbReference type="Gene3D" id="1.10.555.10">
    <property type="entry name" value="Rho GTPase activation protein"/>
    <property type="match status" value="1"/>
</dbReference>
<evidence type="ECO:0000256" key="15">
    <source>
        <dbReference type="ARBA" id="ARBA00070253"/>
    </source>
</evidence>
<evidence type="ECO:0000256" key="13">
    <source>
        <dbReference type="ARBA" id="ARBA00058502"/>
    </source>
</evidence>
<keyword evidence="12" id="KW-0966">Cell projection</keyword>
<feature type="coiled-coil region" evidence="17">
    <location>
        <begin position="525"/>
        <end position="577"/>
    </location>
</feature>
<evidence type="ECO:0000256" key="1">
    <source>
        <dbReference type="ARBA" id="ARBA00004245"/>
    </source>
</evidence>
<keyword evidence="7" id="KW-0597">Phosphoprotein</keyword>
<proteinExistence type="predicted"/>
<dbReference type="GO" id="GO:0005856">
    <property type="term" value="C:cytoskeleton"/>
    <property type="evidence" value="ECO:0007669"/>
    <property type="project" value="UniProtKB-SubCell"/>
</dbReference>
<dbReference type="SMART" id="SM00233">
    <property type="entry name" value="PH"/>
    <property type="match status" value="1"/>
</dbReference>
<evidence type="ECO:0000256" key="6">
    <source>
        <dbReference type="ARBA" id="ARBA00022490"/>
    </source>
</evidence>
<dbReference type="GO" id="GO:0005925">
    <property type="term" value="C:focal adhesion"/>
    <property type="evidence" value="ECO:0007669"/>
    <property type="project" value="TreeGrafter"/>
</dbReference>
<evidence type="ECO:0000256" key="8">
    <source>
        <dbReference type="ARBA" id="ARBA00022782"/>
    </source>
</evidence>
<evidence type="ECO:0000256" key="9">
    <source>
        <dbReference type="ARBA" id="ARBA00022949"/>
    </source>
</evidence>
<evidence type="ECO:0000313" key="20">
    <source>
        <dbReference type="Proteomes" id="UP000186698"/>
    </source>
</evidence>
<dbReference type="SUPFAM" id="SSF50729">
    <property type="entry name" value="PH domain-like"/>
    <property type="match status" value="1"/>
</dbReference>
<evidence type="ECO:0000256" key="14">
    <source>
        <dbReference type="ARBA" id="ARBA00066033"/>
    </source>
</evidence>
<dbReference type="OrthoDB" id="185175at2759"/>
<comment type="function">
    <text evidence="13">Rho GTPase-activating protein involved in cell polarity, cell morphology and cytoskeletal organization. Acts as a GTPase activator for the Rac-type GTPase by converting it to an inactive GDP-bound state. Controls actin remodeling by inactivating Rac downstream of Rho leading to suppress leading edge protrusion and promotes cell retraction to achieve cellular polarity. Able to suppress RAC1 and CDC42 activity in vitro. Overexpression induces cell rounding with partial or complete disruption of actin stress fibers and formation of membrane ruffles, lamellipodia, and filopodia. Isoform 2 is a vascular cell-specific GAP involved in modulation of angiogenesis.</text>
</comment>
<dbReference type="Gene3D" id="2.30.29.30">
    <property type="entry name" value="Pleckstrin-homology domain (PH domain)/Phosphotyrosine-binding domain (PTB)"/>
    <property type="match status" value="1"/>
</dbReference>
<dbReference type="AlphaFoldDB" id="A0A8J1L6A1"/>
<dbReference type="GO" id="GO:0042995">
    <property type="term" value="C:cell projection"/>
    <property type="evidence" value="ECO:0007669"/>
    <property type="project" value="UniProtKB-SubCell"/>
</dbReference>
<dbReference type="InterPro" id="IPR051025">
    <property type="entry name" value="RhoGAP"/>
</dbReference>
<keyword evidence="10 17" id="KW-0175">Coiled coil</keyword>
<evidence type="ECO:0000256" key="17">
    <source>
        <dbReference type="SAM" id="Coils"/>
    </source>
</evidence>
<accession>A0A8J1L6A1</accession>
<dbReference type="GeneID" id="108696338"/>
<dbReference type="GO" id="GO:0030154">
    <property type="term" value="P:cell differentiation"/>
    <property type="evidence" value="ECO:0007669"/>
    <property type="project" value="UniProtKB-KW"/>
</dbReference>
<dbReference type="InterPro" id="IPR011993">
    <property type="entry name" value="PH-like_dom_sf"/>
</dbReference>
<dbReference type="GO" id="GO:0051058">
    <property type="term" value="P:negative regulation of small GTPase mediated signal transduction"/>
    <property type="evidence" value="ECO:0000318"/>
    <property type="project" value="GO_Central"/>
</dbReference>
<dbReference type="RefSeq" id="XP_041425058.1">
    <property type="nucleotide sequence ID" value="XM_041569124.1"/>
</dbReference>
<keyword evidence="8" id="KW-0221">Differentiation</keyword>
<dbReference type="PROSITE" id="PS50003">
    <property type="entry name" value="PH_DOMAIN"/>
    <property type="match status" value="1"/>
</dbReference>
<evidence type="ECO:0000256" key="7">
    <source>
        <dbReference type="ARBA" id="ARBA00022553"/>
    </source>
</evidence>
<feature type="domain" description="PH" evidence="18">
    <location>
        <begin position="20"/>
        <end position="123"/>
    </location>
</feature>
<evidence type="ECO:0000259" key="19">
    <source>
        <dbReference type="PROSITE" id="PS50238"/>
    </source>
</evidence>
<evidence type="ECO:0000256" key="12">
    <source>
        <dbReference type="ARBA" id="ARBA00023273"/>
    </source>
</evidence>
<evidence type="ECO:0000256" key="16">
    <source>
        <dbReference type="ARBA" id="ARBA00083366"/>
    </source>
</evidence>
<dbReference type="SUPFAM" id="SSF48350">
    <property type="entry name" value="GTPase activation domain, GAP"/>
    <property type="match status" value="1"/>
</dbReference>
<evidence type="ECO:0000313" key="21">
    <source>
        <dbReference type="RefSeq" id="XP_041425058.1"/>
    </source>
</evidence>
<organism evidence="20 21">
    <name type="scientific">Xenopus laevis</name>
    <name type="common">African clawed frog</name>
    <dbReference type="NCBI Taxonomy" id="8355"/>
    <lineage>
        <taxon>Eukaryota</taxon>
        <taxon>Metazoa</taxon>
        <taxon>Chordata</taxon>
        <taxon>Craniata</taxon>
        <taxon>Vertebrata</taxon>
        <taxon>Euteleostomi</taxon>
        <taxon>Amphibia</taxon>
        <taxon>Batrachia</taxon>
        <taxon>Anura</taxon>
        <taxon>Pipoidea</taxon>
        <taxon>Pipidae</taxon>
        <taxon>Xenopodinae</taxon>
        <taxon>Xenopus</taxon>
        <taxon>Xenopus</taxon>
    </lineage>
</organism>
<evidence type="ECO:0000256" key="3">
    <source>
        <dbReference type="ARBA" id="ARBA00004316"/>
    </source>
</evidence>
<evidence type="ECO:0000256" key="10">
    <source>
        <dbReference type="ARBA" id="ARBA00023054"/>
    </source>
</evidence>
<dbReference type="Pfam" id="PF00169">
    <property type="entry name" value="PH"/>
    <property type="match status" value="1"/>
</dbReference>
<dbReference type="SMART" id="SM00324">
    <property type="entry name" value="RhoGAP"/>
    <property type="match status" value="1"/>
</dbReference>
<dbReference type="FunFam" id="2.30.29.30:FF:000286">
    <property type="entry name" value="PH-protein kinase domain containing protein"/>
    <property type="match status" value="1"/>
</dbReference>
<comment type="subunit">
    <text evidence="14">Interacts with FLNA.</text>
</comment>
<dbReference type="InterPro" id="IPR008936">
    <property type="entry name" value="Rho_GTPase_activation_prot"/>
</dbReference>
<keyword evidence="9" id="KW-0965">Cell junction</keyword>